<keyword evidence="2" id="KW-0408">Iron</keyword>
<organism evidence="5 6">
    <name type="scientific">Comamonas sediminis</name>
    <dbReference type="NCBI Taxonomy" id="1783360"/>
    <lineage>
        <taxon>Bacteria</taxon>
        <taxon>Pseudomonadati</taxon>
        <taxon>Pseudomonadota</taxon>
        <taxon>Betaproteobacteria</taxon>
        <taxon>Burkholderiales</taxon>
        <taxon>Comamonadaceae</taxon>
        <taxon>Comamonas</taxon>
    </lineage>
</organism>
<dbReference type="SFLD" id="SFLDG01084">
    <property type="entry name" value="Uncharacterised_Radical_SAM_Su"/>
    <property type="match status" value="1"/>
</dbReference>
<dbReference type="SMART" id="SM00729">
    <property type="entry name" value="Elp3"/>
    <property type="match status" value="1"/>
</dbReference>
<dbReference type="InterPro" id="IPR007197">
    <property type="entry name" value="rSAM"/>
</dbReference>
<feature type="domain" description="Elp3/MiaA/NifB-like radical SAM core" evidence="4">
    <location>
        <begin position="121"/>
        <end position="344"/>
    </location>
</feature>
<gene>
    <name evidence="5" type="ORF">AB7A72_22285</name>
</gene>
<dbReference type="Gene3D" id="3.80.30.30">
    <property type="match status" value="1"/>
</dbReference>
<dbReference type="Pfam" id="PF04055">
    <property type="entry name" value="Radical_SAM"/>
    <property type="match status" value="1"/>
</dbReference>
<comment type="caution">
    <text evidence="5">The sequence shown here is derived from an EMBL/GenBank/DDBJ whole genome shotgun (WGS) entry which is preliminary data.</text>
</comment>
<evidence type="ECO:0000259" key="4">
    <source>
        <dbReference type="SMART" id="SM00729"/>
    </source>
</evidence>
<dbReference type="PANTHER" id="PTHR43432:SF3">
    <property type="entry name" value="SLR0285 PROTEIN"/>
    <property type="match status" value="1"/>
</dbReference>
<sequence length="434" mass="48446">MPARHPSTNTLNAAAREDPQALQRCADELDGPVPVCVPLPVARKGRGAVGAPRHRFASDVREWADDGWTPATAAAPVAGDADQHLEEGAWWQQDAESLPTQVHEEQARSAIQKNDSPDIFFDHSVNPYRGCEHGCIYCYARPYHSYLNLSPGLDFETQLFAKTNIAQVLKAEISRPRYQPASLNIGSATDCYQPIERELGLTRQLIEVLSEAEHPFSLITKSSAVERDIDLIAAAARKNAAAVYITITSLDPQLTRLLEPRAAAPHRRLRTIRRLTEAGIPVGVSVAPHIPFLTEDMEEVLAAAREAGASTAFYTVLRLPWELNGVFQQWLQAHYPQRAARVMQRVRDLHQISEADRLRGKSYDSQSFSRMKGQGLWADLVRQRFVRACAQLGYGRERLEMDWRGFEAWRARQLLVPRQAGAAQAPHPGQGNLF</sequence>
<evidence type="ECO:0000313" key="5">
    <source>
        <dbReference type="EMBL" id="MEY2253763.1"/>
    </source>
</evidence>
<dbReference type="InterPro" id="IPR006638">
    <property type="entry name" value="Elp3/MiaA/NifB-like_rSAM"/>
</dbReference>
<dbReference type="InterPro" id="IPR058240">
    <property type="entry name" value="rSAM_sf"/>
</dbReference>
<dbReference type="EMBL" id="JBGBDC010000012">
    <property type="protein sequence ID" value="MEY2253763.1"/>
    <property type="molecule type" value="Genomic_DNA"/>
</dbReference>
<accession>A0ABV4B898</accession>
<evidence type="ECO:0000313" key="6">
    <source>
        <dbReference type="Proteomes" id="UP001562178"/>
    </source>
</evidence>
<keyword evidence="6" id="KW-1185">Reference proteome</keyword>
<dbReference type="InterPro" id="IPR040086">
    <property type="entry name" value="MJ0683-like"/>
</dbReference>
<name>A0ABV4B898_9BURK</name>
<proteinExistence type="predicted"/>
<dbReference type="Proteomes" id="UP001562178">
    <property type="component" value="Unassembled WGS sequence"/>
</dbReference>
<reference evidence="5 6" key="1">
    <citation type="journal article" date="2016" name="Int. J. Syst. Evol. Microbiol.">
        <title>Description of Comamonas sediminis sp. nov., isolated from lagoon sediments.</title>
        <authorList>
            <person name="Subhash Y."/>
            <person name="Bang J.J."/>
            <person name="You T.H."/>
            <person name="Lee S.S."/>
        </authorList>
    </citation>
    <scope>NUCLEOTIDE SEQUENCE [LARGE SCALE GENOMIC DNA]</scope>
    <source>
        <strain evidence="5 6">JCM 31169</strain>
    </source>
</reference>
<protein>
    <submittedName>
        <fullName evidence="5">PA0069 family radical SAM protein</fullName>
    </submittedName>
</protein>
<dbReference type="PANTHER" id="PTHR43432">
    <property type="entry name" value="SLR0285 PROTEIN"/>
    <property type="match status" value="1"/>
</dbReference>
<keyword evidence="1" id="KW-0479">Metal-binding</keyword>
<dbReference type="SUPFAM" id="SSF102114">
    <property type="entry name" value="Radical SAM enzymes"/>
    <property type="match status" value="1"/>
</dbReference>
<evidence type="ECO:0000256" key="2">
    <source>
        <dbReference type="ARBA" id="ARBA00023004"/>
    </source>
</evidence>
<evidence type="ECO:0000256" key="3">
    <source>
        <dbReference type="ARBA" id="ARBA00023014"/>
    </source>
</evidence>
<dbReference type="NCBIfam" id="NF033668">
    <property type="entry name" value="rSAM_PA0069"/>
    <property type="match status" value="1"/>
</dbReference>
<keyword evidence="3" id="KW-0411">Iron-sulfur</keyword>
<evidence type="ECO:0000256" key="1">
    <source>
        <dbReference type="ARBA" id="ARBA00022723"/>
    </source>
</evidence>
<dbReference type="SFLD" id="SFLDS00029">
    <property type="entry name" value="Radical_SAM"/>
    <property type="match status" value="1"/>
</dbReference>